<organism evidence="3 4">
    <name type="scientific">Caenorhabditis japonica</name>
    <dbReference type="NCBI Taxonomy" id="281687"/>
    <lineage>
        <taxon>Eukaryota</taxon>
        <taxon>Metazoa</taxon>
        <taxon>Ecdysozoa</taxon>
        <taxon>Nematoda</taxon>
        <taxon>Chromadorea</taxon>
        <taxon>Rhabditida</taxon>
        <taxon>Rhabditina</taxon>
        <taxon>Rhabditomorpha</taxon>
        <taxon>Rhabditoidea</taxon>
        <taxon>Rhabditidae</taxon>
        <taxon>Peloderinae</taxon>
        <taxon>Caenorhabditis</taxon>
    </lineage>
</organism>
<dbReference type="AlphaFoldDB" id="A0A8R1IAF1"/>
<dbReference type="InterPro" id="IPR001509">
    <property type="entry name" value="Epimerase_deHydtase"/>
</dbReference>
<keyword evidence="4" id="KW-1185">Reference proteome</keyword>
<dbReference type="GO" id="GO:0006567">
    <property type="term" value="P:L-threonine catabolic process"/>
    <property type="evidence" value="ECO:0007669"/>
    <property type="project" value="TreeGrafter"/>
</dbReference>
<dbReference type="InterPro" id="IPR051225">
    <property type="entry name" value="NAD(P)_epim/dehydratase"/>
</dbReference>
<name>A0A8R1IAF1_CAEJA</name>
<dbReference type="Pfam" id="PF01370">
    <property type="entry name" value="Epimerase"/>
    <property type="match status" value="1"/>
</dbReference>
<evidence type="ECO:0000259" key="2">
    <source>
        <dbReference type="Pfam" id="PF01370"/>
    </source>
</evidence>
<evidence type="ECO:0000313" key="4">
    <source>
        <dbReference type="Proteomes" id="UP000005237"/>
    </source>
</evidence>
<dbReference type="Gene3D" id="3.40.50.720">
    <property type="entry name" value="NAD(P)-binding Rossmann-like Domain"/>
    <property type="match status" value="1"/>
</dbReference>
<dbReference type="Proteomes" id="UP000005237">
    <property type="component" value="Unassembled WGS sequence"/>
</dbReference>
<sequence>MYGSGCVVMTDIVKLPFDATEIDDYNYLDILNQSTIEELVVNKNIDTIVHFSALLSAVGETNIPLALQVNCRGVENILQVAQKHKIKVFIPSTIGAFGPTTPKEKTPDLTVQCPTTIYGVSKVIF</sequence>
<evidence type="ECO:0000256" key="1">
    <source>
        <dbReference type="ARBA" id="ARBA00007637"/>
    </source>
</evidence>
<feature type="domain" description="NAD-dependent epimerase/dehydratase" evidence="2">
    <location>
        <begin position="24"/>
        <end position="124"/>
    </location>
</feature>
<evidence type="ECO:0000313" key="3">
    <source>
        <dbReference type="EnsemblMetazoa" id="CJA20207.1"/>
    </source>
</evidence>
<proteinExistence type="inferred from homology"/>
<dbReference type="InterPro" id="IPR036291">
    <property type="entry name" value="NAD(P)-bd_dom_sf"/>
</dbReference>
<dbReference type="EnsemblMetazoa" id="CJA20207.1">
    <property type="protein sequence ID" value="CJA20207.1"/>
    <property type="gene ID" value="WBGene00175779"/>
</dbReference>
<dbReference type="PANTHER" id="PTHR42687">
    <property type="entry name" value="L-THREONINE 3-DEHYDROGENASE"/>
    <property type="match status" value="1"/>
</dbReference>
<reference evidence="3" key="2">
    <citation type="submission" date="2022-06" db="UniProtKB">
        <authorList>
            <consortium name="EnsemblMetazoa"/>
        </authorList>
    </citation>
    <scope>IDENTIFICATION</scope>
    <source>
        <strain evidence="3">DF5081</strain>
    </source>
</reference>
<protein>
    <submittedName>
        <fullName evidence="3">Epimerase domain-containing protein</fullName>
    </submittedName>
</protein>
<dbReference type="GO" id="GO:0008743">
    <property type="term" value="F:L-threonine 3-dehydrogenase activity"/>
    <property type="evidence" value="ECO:0007669"/>
    <property type="project" value="TreeGrafter"/>
</dbReference>
<dbReference type="SUPFAM" id="SSF51735">
    <property type="entry name" value="NAD(P)-binding Rossmann-fold domains"/>
    <property type="match status" value="1"/>
</dbReference>
<comment type="similarity">
    <text evidence="1">Belongs to the NAD(P)-dependent epimerase/dehydratase family.</text>
</comment>
<accession>A0A8R1IAF1</accession>
<dbReference type="PANTHER" id="PTHR42687:SF1">
    <property type="entry name" value="L-THREONINE 3-DEHYDROGENASE, MITOCHONDRIAL"/>
    <property type="match status" value="1"/>
</dbReference>
<reference evidence="4" key="1">
    <citation type="submission" date="2010-08" db="EMBL/GenBank/DDBJ databases">
        <authorList>
            <consortium name="Caenorhabditis japonica Sequencing Consortium"/>
            <person name="Wilson R.K."/>
        </authorList>
    </citation>
    <scope>NUCLEOTIDE SEQUENCE [LARGE SCALE GENOMIC DNA]</scope>
    <source>
        <strain evidence="4">DF5081</strain>
    </source>
</reference>